<dbReference type="Pfam" id="PF02348">
    <property type="entry name" value="CTP_transf_3"/>
    <property type="match status" value="1"/>
</dbReference>
<dbReference type="SUPFAM" id="SSF53448">
    <property type="entry name" value="Nucleotide-diphospho-sugar transferases"/>
    <property type="match status" value="1"/>
</dbReference>
<evidence type="ECO:0000256" key="2">
    <source>
        <dbReference type="ARBA" id="ARBA00022695"/>
    </source>
</evidence>
<keyword evidence="3" id="KW-0448">Lipopolysaccharide biosynthesis</keyword>
<dbReference type="STRING" id="1397666.RS24_01819"/>
<gene>
    <name evidence="4" type="ORF">RS24_01819</name>
</gene>
<dbReference type="NCBIfam" id="NF003952">
    <property type="entry name" value="PRK05450.1-5"/>
    <property type="match status" value="1"/>
</dbReference>
<keyword evidence="5" id="KW-1185">Reference proteome</keyword>
<evidence type="ECO:0000256" key="1">
    <source>
        <dbReference type="ARBA" id="ARBA00022679"/>
    </source>
</evidence>
<keyword evidence="1" id="KW-0808">Transferase</keyword>
<evidence type="ECO:0000313" key="4">
    <source>
        <dbReference type="EMBL" id="ERL46796.1"/>
    </source>
</evidence>
<accession>U2XVI0</accession>
<dbReference type="AlphaFoldDB" id="U2XVI0"/>
<dbReference type="EMBL" id="AWXE01000004">
    <property type="protein sequence ID" value="ERL46796.1"/>
    <property type="molecule type" value="Genomic_DNA"/>
</dbReference>
<dbReference type="RefSeq" id="WP_021777772.1">
    <property type="nucleotide sequence ID" value="NZ_AWXE01000004.1"/>
</dbReference>
<dbReference type="eggNOG" id="COG1212">
    <property type="taxonomic scope" value="Bacteria"/>
</dbReference>
<organism evidence="4 5">
    <name type="scientific">Candidatus Micropelagius thuwalensis</name>
    <dbReference type="NCBI Taxonomy" id="1397666"/>
    <lineage>
        <taxon>Bacteria</taxon>
        <taxon>Pseudomonadati</taxon>
        <taxon>Pseudomonadota</taxon>
        <taxon>Alphaproteobacteria</taxon>
        <taxon>PS1 clade</taxon>
        <taxon>Candidatus Micropelagius</taxon>
    </lineage>
</organism>
<dbReference type="GO" id="GO:0009103">
    <property type="term" value="P:lipopolysaccharide biosynthetic process"/>
    <property type="evidence" value="ECO:0007669"/>
    <property type="project" value="UniProtKB-KW"/>
</dbReference>
<dbReference type="GO" id="GO:0008690">
    <property type="term" value="F:3-deoxy-manno-octulosonate cytidylyltransferase activity"/>
    <property type="evidence" value="ECO:0007669"/>
    <property type="project" value="InterPro"/>
</dbReference>
<comment type="caution">
    <text evidence="4">The sequence shown here is derived from an EMBL/GenBank/DDBJ whole genome shotgun (WGS) entry which is preliminary data.</text>
</comment>
<dbReference type="InterPro" id="IPR003329">
    <property type="entry name" value="Cytidylyl_trans"/>
</dbReference>
<sequence length="255" mass="27936">MTEINKKLIVTIPARLAATRLPNKPLADIHGRPMIVHVWERVVAAIGSGDQVIVAAGDAEIVDVMQSVGGRVVLTDPDLPSGSDRVFRAIQEIEKQDGITLEHIINVQGDLPTLAPELVKKTADLLQDGSDMASLVAEIKDPREIDNPNVVKAVVSWDEASTEQEKVGRGLYFTRAAAPSGDGPYYHHIGIYGYQRDALEKFVNLPPSTLEKREKLEQLRALEDGMTIRLACVDTIPLGVDTHEDLEKARKILQA</sequence>
<dbReference type="InterPro" id="IPR029044">
    <property type="entry name" value="Nucleotide-diphossugar_trans"/>
</dbReference>
<name>U2XVI0_9PROT</name>
<dbReference type="PANTHER" id="PTHR42866:SF2">
    <property type="entry name" value="3-DEOXY-MANNO-OCTULOSONATE CYTIDYLYLTRANSFERASE, MITOCHONDRIAL"/>
    <property type="match status" value="1"/>
</dbReference>
<protein>
    <submittedName>
        <fullName evidence="4">DoxX protein</fullName>
    </submittedName>
</protein>
<dbReference type="GO" id="GO:0005829">
    <property type="term" value="C:cytosol"/>
    <property type="evidence" value="ECO:0007669"/>
    <property type="project" value="TreeGrafter"/>
</dbReference>
<dbReference type="Proteomes" id="UP000016762">
    <property type="component" value="Unassembled WGS sequence"/>
</dbReference>
<evidence type="ECO:0000256" key="3">
    <source>
        <dbReference type="ARBA" id="ARBA00022985"/>
    </source>
</evidence>
<dbReference type="PANTHER" id="PTHR42866">
    <property type="entry name" value="3-DEOXY-MANNO-OCTULOSONATE CYTIDYLYLTRANSFERASE"/>
    <property type="match status" value="1"/>
</dbReference>
<dbReference type="NCBIfam" id="TIGR00466">
    <property type="entry name" value="kdsB"/>
    <property type="match status" value="1"/>
</dbReference>
<evidence type="ECO:0000313" key="5">
    <source>
        <dbReference type="Proteomes" id="UP000016762"/>
    </source>
</evidence>
<dbReference type="OrthoDB" id="9815559at2"/>
<dbReference type="Gene3D" id="3.90.550.10">
    <property type="entry name" value="Spore Coat Polysaccharide Biosynthesis Protein SpsA, Chain A"/>
    <property type="match status" value="1"/>
</dbReference>
<proteinExistence type="predicted"/>
<dbReference type="InterPro" id="IPR004528">
    <property type="entry name" value="KdsB"/>
</dbReference>
<dbReference type="CDD" id="cd02517">
    <property type="entry name" value="CMP-KDO-Synthetase"/>
    <property type="match status" value="1"/>
</dbReference>
<keyword evidence="2" id="KW-0548">Nucleotidyltransferase</keyword>
<dbReference type="NCBIfam" id="NF003948">
    <property type="entry name" value="PRK05450.1-1"/>
    <property type="match status" value="1"/>
</dbReference>
<dbReference type="PATRIC" id="fig|1397666.3.peg.1695"/>
<reference evidence="4 5" key="1">
    <citation type="journal article" date="2014" name="FEMS Microbiol. Ecol.">
        <title>Genomic differentiation among two strains of the PS1 clade isolated from geographically separated marine habitats.</title>
        <authorList>
            <person name="Jimenez-Infante F."/>
            <person name="Ngugi D.K."/>
            <person name="Alam I."/>
            <person name="Rashid M."/>
            <person name="Baalawi W."/>
            <person name="Kamau A.A."/>
            <person name="Bajic V.B."/>
            <person name="Stingl U."/>
        </authorList>
    </citation>
    <scope>NUCLEOTIDE SEQUENCE [LARGE SCALE GENOMIC DNA]</scope>
    <source>
        <strain evidence="4 5">RS24</strain>
    </source>
</reference>